<organism evidence="16 17">
    <name type="scientific">Thiosulfatimonas sediminis</name>
    <dbReference type="NCBI Taxonomy" id="2675054"/>
    <lineage>
        <taxon>Bacteria</taxon>
        <taxon>Pseudomonadati</taxon>
        <taxon>Pseudomonadota</taxon>
        <taxon>Gammaproteobacteria</taxon>
        <taxon>Thiotrichales</taxon>
        <taxon>Piscirickettsiaceae</taxon>
        <taxon>Thiosulfatimonas</taxon>
    </lineage>
</organism>
<feature type="transmembrane region" description="Helical" evidence="14">
    <location>
        <begin position="307"/>
        <end position="327"/>
    </location>
</feature>
<keyword evidence="5 14" id="KW-0812">Transmembrane</keyword>
<evidence type="ECO:0000256" key="13">
    <source>
        <dbReference type="ARBA" id="ARBA00078564"/>
    </source>
</evidence>
<feature type="transmembrane region" description="Helical" evidence="14">
    <location>
        <begin position="674"/>
        <end position="700"/>
    </location>
</feature>
<evidence type="ECO:0000256" key="10">
    <source>
        <dbReference type="ARBA" id="ARBA00053004"/>
    </source>
</evidence>
<dbReference type="InterPro" id="IPR001173">
    <property type="entry name" value="Glyco_trans_2-like"/>
</dbReference>
<dbReference type="InterPro" id="IPR017853">
    <property type="entry name" value="GH"/>
</dbReference>
<dbReference type="InterPro" id="IPR000490">
    <property type="entry name" value="Glyco_hydro_17"/>
</dbReference>
<dbReference type="InterPro" id="IPR050321">
    <property type="entry name" value="Glycosyltr_2/OpgH_subfam"/>
</dbReference>
<feature type="transmembrane region" description="Helical" evidence="14">
    <location>
        <begin position="823"/>
        <end position="847"/>
    </location>
</feature>
<comment type="pathway">
    <text evidence="2">Glycan metabolism.</text>
</comment>
<sequence length="864" mass="98799">MHNFSVVVLLISIIFGTYAYFNQPIEEPAWPNDIPGFAFSPYQKGQSPFLEKYPTPEQIDRDLELLSGKAHAIRTYTVDKVFAQIPQLAYKYKINLALGAWLDKDQARNTAEIERFIQLIEQPPYNIVRAIVGNEVLLREDLSPEQLIAVLQDVRAKTSVPVGTAEPWHVWIKHPELVDEVDFIAVHMLPFWEGIALEDSIEYIVDKMNLLRSTFPGKPIVITEVGWPSKGRAIKKAEASRANQAIFMRRFIQRAQQEKYIFYMMEAFDQPWKNRLEGSVGGHWGLYDVDRQLKFEQQTPIIALPEWRFLAAASALLAVAMIAFLLIDSGALRKRGRSFLAVLAFLISSLVIWMIYDYSSEYHNWVGVLVGILLLLGVVGVIVVILTEAHEWAEAIWYHQRRRPLIEVPVQQGVCPFVSIHVPAYNEPPEMMKETLLALSQLDYPCFEVLVIDNNTRDESVWRPVEDFCAELGERFRFYHVSPLSGFKAGALNYALQRTAEQAEIIAVIDSDYRVNPDWLKRMVGQFHEPNVAIVQAPQDYWDYSQNAFKAMCYAEYKGFFHIGMVTRNERNAIIQHGTMTMVRHRVLQAVGGWGETTITEDAELGLRIFEQGYAAVYSEHSFGKGVMPDTYIDYKKQRYRWAYGAMQILREHAGALLDWNKTQLKPGQRYHFFAGWLPWIADGFNYIFTVLAIIWTGLMLSDPVQYNAPDWMISIIPIVFFGFKMSKMLVLYMGHVGANLRTALAAAISGLALSHTIAKAVLWGLFVGRKMPFLRTPKLADSHNLWQALLDAYEEALMAAILLTAAVLLYWKFGFDTFEINLWFAVLLVQSIPYFASLMLSIISAIPNLRGDWVRFKSDLSNQ</sequence>
<dbReference type="AlphaFoldDB" id="A0A6F8PUG3"/>
<proteinExistence type="predicted"/>
<keyword evidence="4 16" id="KW-0808">Transferase</keyword>
<feature type="transmembrane region" description="Helical" evidence="14">
    <location>
        <begin position="339"/>
        <end position="356"/>
    </location>
</feature>
<accession>A0A6F8PUG3</accession>
<dbReference type="InterPro" id="IPR029044">
    <property type="entry name" value="Nucleotide-diphossugar_trans"/>
</dbReference>
<evidence type="ECO:0000256" key="1">
    <source>
        <dbReference type="ARBA" id="ARBA00004141"/>
    </source>
</evidence>
<keyword evidence="6" id="KW-0378">Hydrolase</keyword>
<dbReference type="EMBL" id="AP021889">
    <property type="protein sequence ID" value="BBP45736.1"/>
    <property type="molecule type" value="Genomic_DNA"/>
</dbReference>
<keyword evidence="8 14" id="KW-1133">Transmembrane helix</keyword>
<keyword evidence="17" id="KW-1185">Reference proteome</keyword>
<keyword evidence="3" id="KW-0328">Glycosyltransferase</keyword>
<dbReference type="EC" id="2.4.1.336" evidence="11"/>
<dbReference type="Pfam" id="PF13632">
    <property type="entry name" value="Glyco_trans_2_3"/>
    <property type="match status" value="1"/>
</dbReference>
<evidence type="ECO:0000256" key="3">
    <source>
        <dbReference type="ARBA" id="ARBA00022676"/>
    </source>
</evidence>
<keyword evidence="7" id="KW-0460">Magnesium</keyword>
<dbReference type="GO" id="GO:0005975">
    <property type="term" value="P:carbohydrate metabolic process"/>
    <property type="evidence" value="ECO:0007669"/>
    <property type="project" value="InterPro"/>
</dbReference>
<dbReference type="GO" id="GO:0016758">
    <property type="term" value="F:hexosyltransferase activity"/>
    <property type="evidence" value="ECO:0007669"/>
    <property type="project" value="TreeGrafter"/>
</dbReference>
<evidence type="ECO:0000256" key="7">
    <source>
        <dbReference type="ARBA" id="ARBA00022842"/>
    </source>
</evidence>
<feature type="transmembrane region" description="Helical" evidence="14">
    <location>
        <begin position="787"/>
        <end position="811"/>
    </location>
</feature>
<evidence type="ECO:0000256" key="2">
    <source>
        <dbReference type="ARBA" id="ARBA00004881"/>
    </source>
</evidence>
<evidence type="ECO:0000313" key="17">
    <source>
        <dbReference type="Proteomes" id="UP000501726"/>
    </source>
</evidence>
<evidence type="ECO:0000256" key="12">
    <source>
        <dbReference type="ARBA" id="ARBA00068721"/>
    </source>
</evidence>
<dbReference type="Pfam" id="PF00332">
    <property type="entry name" value="Glyco_hydro_17"/>
    <property type="match status" value="1"/>
</dbReference>
<keyword evidence="9 14" id="KW-0472">Membrane</keyword>
<dbReference type="SUPFAM" id="SSF53448">
    <property type="entry name" value="Nucleotide-diphospho-sugar transferases"/>
    <property type="match status" value="1"/>
</dbReference>
<dbReference type="RefSeq" id="WP_173271718.1">
    <property type="nucleotide sequence ID" value="NZ_AP021889.1"/>
</dbReference>
<dbReference type="GO" id="GO:0005886">
    <property type="term" value="C:plasma membrane"/>
    <property type="evidence" value="ECO:0007669"/>
    <property type="project" value="TreeGrafter"/>
</dbReference>
<evidence type="ECO:0000259" key="15">
    <source>
        <dbReference type="Pfam" id="PF13632"/>
    </source>
</evidence>
<reference evidence="17" key="1">
    <citation type="submission" date="2019-11" db="EMBL/GenBank/DDBJ databases">
        <title>Isolation and characterization of two novel species in the genus Thiomicrorhabdus.</title>
        <authorList>
            <person name="Mochizuki J."/>
            <person name="Kojima H."/>
            <person name="Fukui M."/>
        </authorList>
    </citation>
    <scope>NUCLEOTIDE SEQUENCE [LARGE SCALE GENOMIC DNA]</scope>
    <source>
        <strain evidence="17">aks77</strain>
    </source>
</reference>
<evidence type="ECO:0000256" key="4">
    <source>
        <dbReference type="ARBA" id="ARBA00022679"/>
    </source>
</evidence>
<feature type="transmembrane region" description="Helical" evidence="14">
    <location>
        <begin position="745"/>
        <end position="767"/>
    </location>
</feature>
<evidence type="ECO:0000256" key="6">
    <source>
        <dbReference type="ARBA" id="ARBA00022801"/>
    </source>
</evidence>
<evidence type="ECO:0000313" key="16">
    <source>
        <dbReference type="EMBL" id="BBP45736.1"/>
    </source>
</evidence>
<name>A0A6F8PUG3_9GAMM</name>
<evidence type="ECO:0000256" key="5">
    <source>
        <dbReference type="ARBA" id="ARBA00022692"/>
    </source>
</evidence>
<protein>
    <recommendedName>
        <fullName evidence="12">Beta-monoglucosyldiacylglycerol synthase</fullName>
        <ecNumber evidence="11">2.4.1.336</ecNumber>
    </recommendedName>
    <alternativeName>
        <fullName evidence="13">UDP-glucose:1,2-diacylglycerol 3-beta-D-glucosyltransferase</fullName>
    </alternativeName>
</protein>
<comment type="subcellular location">
    <subcellularLocation>
        <location evidence="1">Membrane</location>
        <topology evidence="1">Multi-pass membrane protein</topology>
    </subcellularLocation>
</comment>
<gene>
    <name evidence="16" type="primary">ndvB</name>
    <name evidence="16" type="ORF">THMIRHAS_11090</name>
</gene>
<feature type="domain" description="Glycosyltransferase 2-like" evidence="15">
    <location>
        <begin position="505"/>
        <end position="720"/>
    </location>
</feature>
<dbReference type="Gene3D" id="3.90.550.10">
    <property type="entry name" value="Spore Coat Polysaccharide Biosynthesis Protein SpsA, Chain A"/>
    <property type="match status" value="1"/>
</dbReference>
<feature type="transmembrane region" description="Helical" evidence="14">
    <location>
        <begin position="362"/>
        <end position="386"/>
    </location>
</feature>
<evidence type="ECO:0000256" key="11">
    <source>
        <dbReference type="ARBA" id="ARBA00066964"/>
    </source>
</evidence>
<dbReference type="KEGG" id="tse:THMIRHAS_11090"/>
<comment type="catalytic activity">
    <reaction evidence="10">
        <text>a 1,2-diacyl-sn-glycerol + UDP-alpha-D-glucose = a 1,2-diacyl-3-O-(beta-D-glucopyranosyl)-sn-glycerol + UDP + H(+)</text>
        <dbReference type="Rhea" id="RHEA:17285"/>
        <dbReference type="ChEBI" id="CHEBI:15378"/>
        <dbReference type="ChEBI" id="CHEBI:17815"/>
        <dbReference type="ChEBI" id="CHEBI:58223"/>
        <dbReference type="ChEBI" id="CHEBI:58885"/>
        <dbReference type="ChEBI" id="CHEBI:75799"/>
        <dbReference type="EC" id="2.4.1.336"/>
    </reaction>
</comment>
<dbReference type="PANTHER" id="PTHR43867:SF4">
    <property type="entry name" value="BETA-(1-3)-GLUCOSYL TRANSFERASE"/>
    <property type="match status" value="1"/>
</dbReference>
<dbReference type="SUPFAM" id="SSF51445">
    <property type="entry name" value="(Trans)glycosidases"/>
    <property type="match status" value="1"/>
</dbReference>
<dbReference type="GO" id="GO:0004553">
    <property type="term" value="F:hydrolase activity, hydrolyzing O-glycosyl compounds"/>
    <property type="evidence" value="ECO:0007669"/>
    <property type="project" value="InterPro"/>
</dbReference>
<dbReference type="FunFam" id="3.90.550.10:FF:000164">
    <property type="entry name" value="Beta-(1-3)-glucosyl transferase"/>
    <property type="match status" value="1"/>
</dbReference>
<evidence type="ECO:0000256" key="14">
    <source>
        <dbReference type="SAM" id="Phobius"/>
    </source>
</evidence>
<evidence type="ECO:0000256" key="8">
    <source>
        <dbReference type="ARBA" id="ARBA00022989"/>
    </source>
</evidence>
<evidence type="ECO:0000256" key="9">
    <source>
        <dbReference type="ARBA" id="ARBA00023136"/>
    </source>
</evidence>
<dbReference type="Proteomes" id="UP000501726">
    <property type="component" value="Chromosome"/>
</dbReference>
<feature type="transmembrane region" description="Helical" evidence="14">
    <location>
        <begin position="712"/>
        <end position="733"/>
    </location>
</feature>
<dbReference type="PANTHER" id="PTHR43867">
    <property type="entry name" value="CELLULOSE SYNTHASE CATALYTIC SUBUNIT A [UDP-FORMING]"/>
    <property type="match status" value="1"/>
</dbReference>
<dbReference type="Gene3D" id="3.20.20.80">
    <property type="entry name" value="Glycosidases"/>
    <property type="match status" value="1"/>
</dbReference>